<evidence type="ECO:0000259" key="3">
    <source>
        <dbReference type="PROSITE" id="PS51178"/>
    </source>
</evidence>
<dbReference type="PROSITE" id="PS51178">
    <property type="entry name" value="PASTA"/>
    <property type="match status" value="1"/>
</dbReference>
<dbReference type="CDD" id="cd06577">
    <property type="entry name" value="PASTA_pknB"/>
    <property type="match status" value="1"/>
</dbReference>
<name>A0A1H3LCY9_9PSEU</name>
<proteinExistence type="predicted"/>
<gene>
    <name evidence="4" type="ORF">SAMN05421504_106144</name>
</gene>
<feature type="region of interest" description="Disordered" evidence="1">
    <location>
        <begin position="25"/>
        <end position="45"/>
    </location>
</feature>
<evidence type="ECO:0000313" key="4">
    <source>
        <dbReference type="EMBL" id="SDY61814.1"/>
    </source>
</evidence>
<reference evidence="4 5" key="1">
    <citation type="submission" date="2016-10" db="EMBL/GenBank/DDBJ databases">
        <authorList>
            <person name="de Groot N.N."/>
        </authorList>
    </citation>
    <scope>NUCLEOTIDE SEQUENCE [LARGE SCALE GENOMIC DNA]</scope>
    <source>
        <strain evidence="4 5">CPCC 202699</strain>
    </source>
</reference>
<dbReference type="PROSITE" id="PS51257">
    <property type="entry name" value="PROKAR_LIPOPROTEIN"/>
    <property type="match status" value="1"/>
</dbReference>
<dbReference type="InterPro" id="IPR005543">
    <property type="entry name" value="PASTA_dom"/>
</dbReference>
<feature type="compositionally biased region" description="Low complexity" evidence="1">
    <location>
        <begin position="25"/>
        <end position="39"/>
    </location>
</feature>
<dbReference type="Gene3D" id="3.30.10.20">
    <property type="match status" value="1"/>
</dbReference>
<evidence type="ECO:0000256" key="2">
    <source>
        <dbReference type="SAM" id="SignalP"/>
    </source>
</evidence>
<dbReference type="AlphaFoldDB" id="A0A1H3LCY9"/>
<feature type="signal peptide" evidence="2">
    <location>
        <begin position="1"/>
        <end position="28"/>
    </location>
</feature>
<accession>A0A1H3LCY9</accession>
<dbReference type="Pfam" id="PF03793">
    <property type="entry name" value="PASTA"/>
    <property type="match status" value="1"/>
</dbReference>
<dbReference type="Proteomes" id="UP000199515">
    <property type="component" value="Unassembled WGS sequence"/>
</dbReference>
<dbReference type="STRING" id="589385.SAMN05421504_106144"/>
<evidence type="ECO:0000313" key="5">
    <source>
        <dbReference type="Proteomes" id="UP000199515"/>
    </source>
</evidence>
<evidence type="ECO:0000256" key="1">
    <source>
        <dbReference type="SAM" id="MobiDB-lite"/>
    </source>
</evidence>
<dbReference type="EMBL" id="FNON01000006">
    <property type="protein sequence ID" value="SDY61814.1"/>
    <property type="molecule type" value="Genomic_DNA"/>
</dbReference>
<organism evidence="4 5">
    <name type="scientific">Amycolatopsis xylanica</name>
    <dbReference type="NCBI Taxonomy" id="589385"/>
    <lineage>
        <taxon>Bacteria</taxon>
        <taxon>Bacillati</taxon>
        <taxon>Actinomycetota</taxon>
        <taxon>Actinomycetes</taxon>
        <taxon>Pseudonocardiales</taxon>
        <taxon>Pseudonocardiaceae</taxon>
        <taxon>Amycolatopsis</taxon>
    </lineage>
</organism>
<protein>
    <submittedName>
        <fullName evidence="4">PASTA domain-containing protein</fullName>
    </submittedName>
</protein>
<keyword evidence="2" id="KW-0732">Signal</keyword>
<keyword evidence="5" id="KW-1185">Reference proteome</keyword>
<dbReference type="OrthoDB" id="4335972at2"/>
<feature type="chain" id="PRO_5011575720" evidence="2">
    <location>
        <begin position="29"/>
        <end position="124"/>
    </location>
</feature>
<sequence length="124" mass="12749">MAAKRRSRNGWAALIGCALLAGCGTPSGQTPPGGSTTESAPRSTSAREALITVPDVAGMNHQQAQDTMQAAGLYNLREVDGKGLGRALVVDSNWVQTGQSPAAGTKVAPDTVITLTAIKYTDKP</sequence>
<feature type="domain" description="PASTA" evidence="3">
    <location>
        <begin position="47"/>
        <end position="119"/>
    </location>
</feature>